<dbReference type="PANTHER" id="PTHR42755">
    <property type="entry name" value="3-DEOXY-MANNO-OCTULOSONATE CYTIDYLYLTRANSFERASE"/>
    <property type="match status" value="1"/>
</dbReference>
<dbReference type="EMBL" id="RQYS01000008">
    <property type="protein sequence ID" value="RRD62602.1"/>
    <property type="molecule type" value="Genomic_DNA"/>
</dbReference>
<evidence type="ECO:0000256" key="5">
    <source>
        <dbReference type="ARBA" id="ARBA00031445"/>
    </source>
</evidence>
<evidence type="ECO:0000256" key="8">
    <source>
        <dbReference type="RuleBase" id="RU365103"/>
    </source>
</evidence>
<evidence type="ECO:0000256" key="1">
    <source>
        <dbReference type="ARBA" id="ARBA00004713"/>
    </source>
</evidence>
<comment type="subcellular location">
    <subcellularLocation>
        <location evidence="8">Cell membrane</location>
    </subcellularLocation>
</comment>
<dbReference type="EMBL" id="RQYN01000044">
    <property type="protein sequence ID" value="RRD72772.1"/>
    <property type="molecule type" value="Genomic_DNA"/>
</dbReference>
<feature type="domain" description="3-deoxy-D-manno-octulosonic-acid transferase N-terminal" evidence="9">
    <location>
        <begin position="42"/>
        <end position="206"/>
    </location>
</feature>
<dbReference type="AlphaFoldDB" id="A0A3P1YP96"/>
<evidence type="ECO:0000256" key="7">
    <source>
        <dbReference type="PIRSR" id="PIRSR639901-1"/>
    </source>
</evidence>
<keyword evidence="4 8" id="KW-0808">Transferase</keyword>
<dbReference type="GO" id="GO:0009244">
    <property type="term" value="P:lipopolysaccharide core region biosynthetic process"/>
    <property type="evidence" value="ECO:0007669"/>
    <property type="project" value="UniProtKB-UniRule"/>
</dbReference>
<gene>
    <name evidence="10" type="ORF">EII40_02700</name>
    <name evidence="11" type="ORF">EII41_10530</name>
</gene>
<dbReference type="PANTHER" id="PTHR42755:SF1">
    <property type="entry name" value="3-DEOXY-D-MANNO-OCTULOSONIC ACID TRANSFERASE, MITOCHONDRIAL-RELATED"/>
    <property type="match status" value="1"/>
</dbReference>
<dbReference type="InterPro" id="IPR038107">
    <property type="entry name" value="Glycos_transf_N_sf"/>
</dbReference>
<name>A0A3P1YP96_TANFO</name>
<evidence type="ECO:0000313" key="12">
    <source>
        <dbReference type="Proteomes" id="UP000278609"/>
    </source>
</evidence>
<dbReference type="Proteomes" id="UP000278609">
    <property type="component" value="Unassembled WGS sequence"/>
</dbReference>
<evidence type="ECO:0000256" key="2">
    <source>
        <dbReference type="ARBA" id="ARBA00012621"/>
    </source>
</evidence>
<keyword evidence="8" id="KW-1003">Cell membrane</keyword>
<evidence type="ECO:0000256" key="3">
    <source>
        <dbReference type="ARBA" id="ARBA00019077"/>
    </source>
</evidence>
<dbReference type="Gene3D" id="3.40.50.2000">
    <property type="entry name" value="Glycogen Phosphorylase B"/>
    <property type="match status" value="1"/>
</dbReference>
<evidence type="ECO:0000313" key="13">
    <source>
        <dbReference type="Proteomes" id="UP000279860"/>
    </source>
</evidence>
<dbReference type="GO" id="GO:0009245">
    <property type="term" value="P:lipid A biosynthetic process"/>
    <property type="evidence" value="ECO:0007669"/>
    <property type="project" value="TreeGrafter"/>
</dbReference>
<protein>
    <recommendedName>
        <fullName evidence="3 8">3-deoxy-D-manno-octulosonic acid transferase</fullName>
        <shortName evidence="8">Kdo transferase</shortName>
        <ecNumber evidence="2 8">2.4.99.12</ecNumber>
    </recommendedName>
    <alternativeName>
        <fullName evidence="5 8">Lipid IV(A) 3-deoxy-D-manno-octulosonic acid transferase</fullName>
    </alternativeName>
</protein>
<feature type="active site" description="Proton acceptor" evidence="7">
    <location>
        <position position="60"/>
    </location>
</feature>
<dbReference type="GO" id="GO:0005886">
    <property type="term" value="C:plasma membrane"/>
    <property type="evidence" value="ECO:0007669"/>
    <property type="project" value="UniProtKB-SubCell"/>
</dbReference>
<comment type="pathway">
    <text evidence="1 8">Bacterial outer membrane biogenesis; LPS core biosynthesis.</text>
</comment>
<dbReference type="InterPro" id="IPR007507">
    <property type="entry name" value="Glycos_transf_N"/>
</dbReference>
<evidence type="ECO:0000313" key="11">
    <source>
        <dbReference type="EMBL" id="RRD72772.1"/>
    </source>
</evidence>
<evidence type="ECO:0000256" key="6">
    <source>
        <dbReference type="ARBA" id="ARBA00049183"/>
    </source>
</evidence>
<dbReference type="RefSeq" id="WP_124750740.1">
    <property type="nucleotide sequence ID" value="NZ_RQYN01000044.1"/>
</dbReference>
<comment type="similarity">
    <text evidence="8">Belongs to the glycosyltransferase group 1 family.</text>
</comment>
<sequence>MRHVYTLALHLYAFAVELSSFFHRKARMTRVGQWHTNGILRKKIDRNARYIWFHAASLGEFEQGRPLMETIRKRYPDYKILLTFFSPSGYEVRKNYDGADVICYLPFDTPYKVRKFLHLANPAVAVFIKYEFWLNYLTELKKRNIPTYLVSGIFRREQLFFKWYGGWYRKALTCFERLFVQDEASRSLLAEFGITNVQVCGDTRFDRVLAVQRQARELPAVKEFVGDGSSLILVAGSSWPEDESIIIPYFNTHPEVKLIIAPHEIPREHLLYIESLLHRPSIRLSETNDQPVAGKDCLIIDSFGLLSSIYRYGDVAYVGGGFGKGIHNTLEAAVYGIPVLFGPKYQKFREAHELIACGGGFSLQDEAAFVTRMDAFIGKPEQRAESGRIVGDYVQRNSGVTDRILREMNLSLKTHSN</sequence>
<evidence type="ECO:0000259" key="9">
    <source>
        <dbReference type="Pfam" id="PF04413"/>
    </source>
</evidence>
<dbReference type="Gene3D" id="3.40.50.11720">
    <property type="entry name" value="3-Deoxy-D-manno-octulosonic-acid transferase, N-terminal domain"/>
    <property type="match status" value="1"/>
</dbReference>
<dbReference type="Proteomes" id="UP000279860">
    <property type="component" value="Unassembled WGS sequence"/>
</dbReference>
<dbReference type="InterPro" id="IPR039901">
    <property type="entry name" value="Kdotransferase"/>
</dbReference>
<comment type="catalytic activity">
    <reaction evidence="6 8">
        <text>lipid IVA (E. coli) + CMP-3-deoxy-beta-D-manno-octulosonate = alpha-Kdo-(2-&gt;6)-lipid IVA (E. coli) + CMP + H(+)</text>
        <dbReference type="Rhea" id="RHEA:28066"/>
        <dbReference type="ChEBI" id="CHEBI:15378"/>
        <dbReference type="ChEBI" id="CHEBI:58603"/>
        <dbReference type="ChEBI" id="CHEBI:60364"/>
        <dbReference type="ChEBI" id="CHEBI:60377"/>
        <dbReference type="ChEBI" id="CHEBI:85987"/>
        <dbReference type="EC" id="2.4.99.12"/>
    </reaction>
</comment>
<dbReference type="GO" id="GO:0043842">
    <property type="term" value="F:Kdo transferase activity"/>
    <property type="evidence" value="ECO:0007669"/>
    <property type="project" value="UniProtKB-EC"/>
</dbReference>
<evidence type="ECO:0000256" key="4">
    <source>
        <dbReference type="ARBA" id="ARBA00022679"/>
    </source>
</evidence>
<proteinExistence type="inferred from homology"/>
<dbReference type="OrthoDB" id="9789797at2"/>
<dbReference type="EC" id="2.4.99.12" evidence="2 8"/>
<evidence type="ECO:0000313" key="10">
    <source>
        <dbReference type="EMBL" id="RRD62602.1"/>
    </source>
</evidence>
<keyword evidence="8" id="KW-0472">Membrane</keyword>
<dbReference type="SUPFAM" id="SSF53756">
    <property type="entry name" value="UDP-Glycosyltransferase/glycogen phosphorylase"/>
    <property type="match status" value="1"/>
</dbReference>
<dbReference type="UniPathway" id="UPA00958"/>
<comment type="function">
    <text evidence="8">Involved in lipopolysaccharide (LPS) biosynthesis. Catalyzes the transfer of 3-deoxy-D-manno-octulosonate (Kdo) residue(s) from CMP-Kdo to lipid IV(A), the tetraacyldisaccharide-1,4'-bisphosphate precursor of lipid A.</text>
</comment>
<dbReference type="Pfam" id="PF04413">
    <property type="entry name" value="Glycos_transf_N"/>
    <property type="match status" value="1"/>
</dbReference>
<organism evidence="11 13">
    <name type="scientific">Tannerella forsythia</name>
    <name type="common">Bacteroides forsythus</name>
    <dbReference type="NCBI Taxonomy" id="28112"/>
    <lineage>
        <taxon>Bacteria</taxon>
        <taxon>Pseudomonadati</taxon>
        <taxon>Bacteroidota</taxon>
        <taxon>Bacteroidia</taxon>
        <taxon>Bacteroidales</taxon>
        <taxon>Tannerellaceae</taxon>
        <taxon>Tannerella</taxon>
    </lineage>
</organism>
<keyword evidence="8" id="KW-0448">Lipopolysaccharide biosynthesis</keyword>
<reference evidence="12 13" key="1">
    <citation type="submission" date="2018-11" db="EMBL/GenBank/DDBJ databases">
        <title>Genomes From Bacteria Associated with the Canine Oral Cavity: a Test Case for Automated Genome-Based Taxonomic Assignment.</title>
        <authorList>
            <person name="Coil D.A."/>
            <person name="Jospin G."/>
            <person name="Darling A.E."/>
            <person name="Wallis C."/>
            <person name="Davis I.J."/>
            <person name="Harris S."/>
            <person name="Eisen J.A."/>
            <person name="Holcombe L.J."/>
            <person name="O'Flynn C."/>
        </authorList>
    </citation>
    <scope>NUCLEOTIDE SEQUENCE [LARGE SCALE GENOMIC DNA]</scope>
    <source>
        <strain evidence="11 13">OH1426_COT-023</strain>
        <strain evidence="10 12">OH2617_COT-023</strain>
    </source>
</reference>
<comment type="caution">
    <text evidence="11">The sequence shown here is derived from an EMBL/GenBank/DDBJ whole genome shotgun (WGS) entry which is preliminary data.</text>
</comment>
<accession>A0A3P1YP96</accession>